<feature type="transmembrane region" description="Helical" evidence="1">
    <location>
        <begin position="193"/>
        <end position="213"/>
    </location>
</feature>
<organism evidence="3 4">
    <name type="scientific">Segatella copri</name>
    <dbReference type="NCBI Taxonomy" id="165179"/>
    <lineage>
        <taxon>Bacteria</taxon>
        <taxon>Pseudomonadati</taxon>
        <taxon>Bacteroidota</taxon>
        <taxon>Bacteroidia</taxon>
        <taxon>Bacteroidales</taxon>
        <taxon>Prevotellaceae</taxon>
        <taxon>Segatella</taxon>
    </lineage>
</organism>
<dbReference type="RefSeq" id="WP_234564355.1">
    <property type="nucleotide sequence ID" value="NZ_JAJTTD010000010.1"/>
</dbReference>
<feature type="domain" description="Acyltransferase 3" evidence="2">
    <location>
        <begin position="9"/>
        <end position="300"/>
    </location>
</feature>
<dbReference type="Pfam" id="PF01757">
    <property type="entry name" value="Acyl_transf_3"/>
    <property type="match status" value="1"/>
</dbReference>
<feature type="transmembrane region" description="Helical" evidence="1">
    <location>
        <begin position="260"/>
        <end position="279"/>
    </location>
</feature>
<keyword evidence="3" id="KW-0808">Transferase</keyword>
<comment type="caution">
    <text evidence="3">The sequence shown here is derived from an EMBL/GenBank/DDBJ whole genome shotgun (WGS) entry which is preliminary data.</text>
</comment>
<evidence type="ECO:0000313" key="3">
    <source>
        <dbReference type="EMBL" id="MCP9501729.1"/>
    </source>
</evidence>
<feature type="transmembrane region" description="Helical" evidence="1">
    <location>
        <begin position="98"/>
        <end position="117"/>
    </location>
</feature>
<reference evidence="3" key="1">
    <citation type="submission" date="2022-07" db="EMBL/GenBank/DDBJ databases">
        <title>Prevotella copri.</title>
        <authorList>
            <person name="Yang C."/>
        </authorList>
    </citation>
    <scope>NUCLEOTIDE SEQUENCE</scope>
    <source>
        <strain evidence="3">HF88</strain>
    </source>
</reference>
<keyword evidence="1" id="KW-0812">Transmembrane</keyword>
<keyword evidence="3" id="KW-0012">Acyltransferase</keyword>
<proteinExistence type="predicted"/>
<dbReference type="Proteomes" id="UP001206014">
    <property type="component" value="Unassembled WGS sequence"/>
</dbReference>
<feature type="transmembrane region" description="Helical" evidence="1">
    <location>
        <begin position="285"/>
        <end position="304"/>
    </location>
</feature>
<keyword evidence="1" id="KW-1133">Transmembrane helix</keyword>
<feature type="transmembrane region" description="Helical" evidence="1">
    <location>
        <begin position="75"/>
        <end position="92"/>
    </location>
</feature>
<dbReference type="InterPro" id="IPR002656">
    <property type="entry name" value="Acyl_transf_3_dom"/>
</dbReference>
<gene>
    <name evidence="3" type="ORF">NND11_09225</name>
</gene>
<dbReference type="AlphaFoldDB" id="A0AAW5I577"/>
<sequence>MALVRNRDISIDIMKCLAVILVMNSHMDLLYGKYSALATGGAIGDVLFFFASGYTILLGRGGIFFNWYKRRINRIYPTVFAMAIISAFFMGGKENMQYVILHGGGWFVTCIMIYYVVFWFAKRFFINHLSYFFAFCSVVVLIWYIFFFNDKERVWMYKGTYFKWCHYFLFMLLGAISGLRKKNEPNKFTSPKLGKTLVGLCSCIVLWYGIQYAGTKNVYVAYCQVVTLLPLLGVTYFFYRLCNTPQIQKIYNIRWLHRPMYWISAICLEVYICQDFFHTDRFNDLFPLNVVGCFFVIWAVAYSLKVLSNWFAQTFKDMDYDWKAMVTL</sequence>
<keyword evidence="1" id="KW-0472">Membrane</keyword>
<dbReference type="EMBL" id="JANDXR010000010">
    <property type="protein sequence ID" value="MCP9501729.1"/>
    <property type="molecule type" value="Genomic_DNA"/>
</dbReference>
<feature type="transmembrane region" description="Helical" evidence="1">
    <location>
        <begin position="9"/>
        <end position="27"/>
    </location>
</feature>
<feature type="transmembrane region" description="Helical" evidence="1">
    <location>
        <begin position="219"/>
        <end position="239"/>
    </location>
</feature>
<evidence type="ECO:0000313" key="4">
    <source>
        <dbReference type="Proteomes" id="UP001206014"/>
    </source>
</evidence>
<accession>A0AAW5I577</accession>
<evidence type="ECO:0000256" key="1">
    <source>
        <dbReference type="SAM" id="Phobius"/>
    </source>
</evidence>
<dbReference type="GO" id="GO:0016747">
    <property type="term" value="F:acyltransferase activity, transferring groups other than amino-acyl groups"/>
    <property type="evidence" value="ECO:0007669"/>
    <property type="project" value="InterPro"/>
</dbReference>
<feature type="transmembrane region" description="Helical" evidence="1">
    <location>
        <begin position="129"/>
        <end position="149"/>
    </location>
</feature>
<name>A0AAW5I577_9BACT</name>
<evidence type="ECO:0000259" key="2">
    <source>
        <dbReference type="Pfam" id="PF01757"/>
    </source>
</evidence>
<protein>
    <submittedName>
        <fullName evidence="3">Acyltransferase</fullName>
    </submittedName>
</protein>
<feature type="transmembrane region" description="Helical" evidence="1">
    <location>
        <begin position="47"/>
        <end position="68"/>
    </location>
</feature>
<feature type="transmembrane region" description="Helical" evidence="1">
    <location>
        <begin position="161"/>
        <end position="181"/>
    </location>
</feature>